<dbReference type="EMBL" id="FPLJ01000055">
    <property type="protein sequence ID" value="SGY93079.1"/>
    <property type="molecule type" value="Genomic_DNA"/>
</dbReference>
<dbReference type="NCBIfam" id="NF008362">
    <property type="entry name" value="PRK11152.1"/>
    <property type="match status" value="1"/>
</dbReference>
<reference evidence="2 4" key="2">
    <citation type="submission" date="2016-11" db="EMBL/GenBank/DDBJ databases">
        <authorList>
            <person name="Jaros S."/>
            <person name="Januszkiewicz K."/>
            <person name="Wedrychowicz H."/>
        </authorList>
    </citation>
    <scope>NUCLEOTIDE SEQUENCE [LARGE SCALE GENOMIC DNA]</scope>
    <source>
        <strain evidence="2">NVI 5450</strain>
    </source>
</reference>
<gene>
    <name evidence="1" type="ORF">MT2528_2503</name>
    <name evidence="2" type="ORF">NVI5450_2719</name>
</gene>
<evidence type="ECO:0000313" key="2">
    <source>
        <dbReference type="EMBL" id="SGZ03918.1"/>
    </source>
</evidence>
<keyword evidence="3" id="KW-1185">Reference proteome</keyword>
<sequence length="84" mass="9637">MSVKQVHEVVIDATNTLEILERVLRVIRHRGFRISSMNSVQMNDCNSIKITVTVSGDRGIDLLYKQLDKLFDVRKLSVQHITTI</sequence>
<dbReference type="Proteomes" id="UP000182660">
    <property type="component" value="Unassembled WGS sequence"/>
</dbReference>
<evidence type="ECO:0000313" key="1">
    <source>
        <dbReference type="EMBL" id="SGY93079.1"/>
    </source>
</evidence>
<proteinExistence type="predicted"/>
<accession>A0A1K9ZJ02</accession>
<name>A0A1K9ZJ02_9GAMM</name>
<evidence type="ECO:0000313" key="4">
    <source>
        <dbReference type="Proteomes" id="UP000183794"/>
    </source>
</evidence>
<organism evidence="2 4">
    <name type="scientific">Moritella viscosa</name>
    <dbReference type="NCBI Taxonomy" id="80854"/>
    <lineage>
        <taxon>Bacteria</taxon>
        <taxon>Pseudomonadati</taxon>
        <taxon>Pseudomonadota</taxon>
        <taxon>Gammaproteobacteria</taxon>
        <taxon>Alteromonadales</taxon>
        <taxon>Moritellaceae</taxon>
        <taxon>Moritella</taxon>
    </lineage>
</organism>
<dbReference type="OrthoDB" id="6198158at2"/>
<protein>
    <submittedName>
        <fullName evidence="2">Acetolactate synthase isozyme II small subunit</fullName>
    </submittedName>
</protein>
<dbReference type="AlphaFoldDB" id="A0A1K9ZJ02"/>
<dbReference type="Proteomes" id="UP000183794">
    <property type="component" value="Unassembled WGS sequence"/>
</dbReference>
<evidence type="ECO:0000313" key="3">
    <source>
        <dbReference type="Proteomes" id="UP000182660"/>
    </source>
</evidence>
<dbReference type="InterPro" id="IPR045865">
    <property type="entry name" value="ACT-like_dom_sf"/>
</dbReference>
<dbReference type="Gene3D" id="3.30.70.260">
    <property type="match status" value="1"/>
</dbReference>
<dbReference type="Pfam" id="PF13710">
    <property type="entry name" value="ACT_5"/>
    <property type="match status" value="1"/>
</dbReference>
<dbReference type="EMBL" id="FPLD01000069">
    <property type="protein sequence ID" value="SGZ03918.1"/>
    <property type="molecule type" value="Genomic_DNA"/>
</dbReference>
<dbReference type="SUPFAM" id="SSF55021">
    <property type="entry name" value="ACT-like"/>
    <property type="match status" value="1"/>
</dbReference>
<reference evidence="1 3" key="1">
    <citation type="submission" date="2016-11" db="EMBL/GenBank/DDBJ databases">
        <authorList>
            <person name="Klemetsen T."/>
        </authorList>
    </citation>
    <scope>NUCLEOTIDE SEQUENCE [LARGE SCALE GENOMIC DNA]</scope>
    <source>
        <strain evidence="1">MT 2528</strain>
    </source>
</reference>